<keyword evidence="3" id="KW-1185">Reference proteome</keyword>
<dbReference type="PANTHER" id="PTHR33164:SF99">
    <property type="entry name" value="MARR FAMILY REGULATORY PROTEIN"/>
    <property type="match status" value="1"/>
</dbReference>
<sequence>MSASHGTQNFTKEQEELWTACNNALAALNAHLDRTLRAHAEIKLTDFLILSALVGSRKGAPTAVRMGELAQKTNVSPSRLTYQIEVLMRHKWVRKEPVESDRRGKGIIITDTGLSVYEKAQRIYAHEVREIALTEIEDSSWAHFTDFFNNILERISHKPEV</sequence>
<reference evidence="3" key="1">
    <citation type="journal article" date="2019" name="Int. J. Syst. Evol. Microbiol.">
        <title>The Global Catalogue of Microorganisms (GCM) 10K type strain sequencing project: providing services to taxonomists for standard genome sequencing and annotation.</title>
        <authorList>
            <consortium name="The Broad Institute Genomics Platform"/>
            <consortium name="The Broad Institute Genome Sequencing Center for Infectious Disease"/>
            <person name="Wu L."/>
            <person name="Ma J."/>
        </authorList>
    </citation>
    <scope>NUCLEOTIDE SEQUENCE [LARGE SCALE GENOMIC DNA]</scope>
    <source>
        <strain evidence="3">JCM 18541</strain>
    </source>
</reference>
<accession>A0ABP9BV07</accession>
<gene>
    <name evidence="2" type="ORF">GCM10023352_19490</name>
</gene>
<dbReference type="EMBL" id="BAABKP010000005">
    <property type="protein sequence ID" value="GAA4799677.1"/>
    <property type="molecule type" value="Genomic_DNA"/>
</dbReference>
<dbReference type="Gene3D" id="1.10.10.10">
    <property type="entry name" value="Winged helix-like DNA-binding domain superfamily/Winged helix DNA-binding domain"/>
    <property type="match status" value="1"/>
</dbReference>
<feature type="domain" description="HTH marR-type" evidence="1">
    <location>
        <begin position="14"/>
        <end position="153"/>
    </location>
</feature>
<dbReference type="RefSeq" id="WP_345447028.1">
    <property type="nucleotide sequence ID" value="NZ_BAABKP010000005.1"/>
</dbReference>
<dbReference type="PROSITE" id="PS50995">
    <property type="entry name" value="HTH_MARR_2"/>
    <property type="match status" value="1"/>
</dbReference>
<evidence type="ECO:0000313" key="2">
    <source>
        <dbReference type="EMBL" id="GAA4799677.1"/>
    </source>
</evidence>
<dbReference type="SMART" id="SM00347">
    <property type="entry name" value="HTH_MARR"/>
    <property type="match status" value="1"/>
</dbReference>
<dbReference type="PANTHER" id="PTHR33164">
    <property type="entry name" value="TRANSCRIPTIONAL REGULATOR, MARR FAMILY"/>
    <property type="match status" value="1"/>
</dbReference>
<dbReference type="InterPro" id="IPR036390">
    <property type="entry name" value="WH_DNA-bd_sf"/>
</dbReference>
<evidence type="ECO:0000259" key="1">
    <source>
        <dbReference type="PROSITE" id="PS50995"/>
    </source>
</evidence>
<dbReference type="Proteomes" id="UP001500187">
    <property type="component" value="Unassembled WGS sequence"/>
</dbReference>
<name>A0ABP9BV07_9MICC</name>
<protein>
    <recommendedName>
        <fullName evidence="1">HTH marR-type domain-containing protein</fullName>
    </recommendedName>
</protein>
<proteinExistence type="predicted"/>
<evidence type="ECO:0000313" key="3">
    <source>
        <dbReference type="Proteomes" id="UP001500187"/>
    </source>
</evidence>
<dbReference type="Pfam" id="PF12802">
    <property type="entry name" value="MarR_2"/>
    <property type="match status" value="1"/>
</dbReference>
<dbReference type="InterPro" id="IPR000835">
    <property type="entry name" value="HTH_MarR-typ"/>
</dbReference>
<comment type="caution">
    <text evidence="2">The sequence shown here is derived from an EMBL/GenBank/DDBJ whole genome shotgun (WGS) entry which is preliminary data.</text>
</comment>
<dbReference type="InterPro" id="IPR039422">
    <property type="entry name" value="MarR/SlyA-like"/>
</dbReference>
<organism evidence="2 3">
    <name type="scientific">Rothia endophytica</name>
    <dbReference type="NCBI Taxonomy" id="1324766"/>
    <lineage>
        <taxon>Bacteria</taxon>
        <taxon>Bacillati</taxon>
        <taxon>Actinomycetota</taxon>
        <taxon>Actinomycetes</taxon>
        <taxon>Micrococcales</taxon>
        <taxon>Micrococcaceae</taxon>
        <taxon>Rothia</taxon>
    </lineage>
</organism>
<dbReference type="SUPFAM" id="SSF46785">
    <property type="entry name" value="Winged helix' DNA-binding domain"/>
    <property type="match status" value="1"/>
</dbReference>
<dbReference type="InterPro" id="IPR036388">
    <property type="entry name" value="WH-like_DNA-bd_sf"/>
</dbReference>